<dbReference type="AlphaFoldDB" id="A0A229P133"/>
<reference evidence="2 3" key="1">
    <citation type="submission" date="2017-07" db="EMBL/GenBank/DDBJ databases">
        <title>Paenibacillus herberti R33 genome sequencing and assembly.</title>
        <authorList>
            <person name="Su W."/>
        </authorList>
    </citation>
    <scope>NUCLEOTIDE SEQUENCE [LARGE SCALE GENOMIC DNA]</scope>
    <source>
        <strain evidence="2 3">R33</strain>
    </source>
</reference>
<evidence type="ECO:0000313" key="2">
    <source>
        <dbReference type="EMBL" id="OXM15827.1"/>
    </source>
</evidence>
<comment type="similarity">
    <text evidence="1">Belongs to the UPF0358 family.</text>
</comment>
<keyword evidence="3" id="KW-1185">Reference proteome</keyword>
<dbReference type="Gene3D" id="1.10.287.750">
    <property type="entry name" value="SO2669-like"/>
    <property type="match status" value="1"/>
</dbReference>
<evidence type="ECO:0000256" key="1">
    <source>
        <dbReference type="HAMAP-Rule" id="MF_01560"/>
    </source>
</evidence>
<comment type="caution">
    <text evidence="2">The sequence shown here is derived from an EMBL/GenBank/DDBJ whole genome shotgun (WGS) entry which is preliminary data.</text>
</comment>
<evidence type="ECO:0000313" key="3">
    <source>
        <dbReference type="Proteomes" id="UP000215145"/>
    </source>
</evidence>
<dbReference type="RefSeq" id="WP_089522918.1">
    <property type="nucleotide sequence ID" value="NZ_NMUQ01000001.1"/>
</dbReference>
<dbReference type="HAMAP" id="MF_01560">
    <property type="entry name" value="UPF0358"/>
    <property type="match status" value="1"/>
</dbReference>
<dbReference type="SUPFAM" id="SSF140404">
    <property type="entry name" value="EF2458-like"/>
    <property type="match status" value="1"/>
</dbReference>
<sequence length="98" mass="11202">MSSPEVLVHLHQKAVQLLQDDANKIEKLIEVQMENLATRKCPLYEEVLDTQMYGFSREVDFAVRAGLIEEAAGKAIMSRLERNLAQLYEALDQKNQLL</sequence>
<dbReference type="Pfam" id="PF07408">
    <property type="entry name" value="DUF1507"/>
    <property type="match status" value="1"/>
</dbReference>
<dbReference type="EMBL" id="NMUQ01000001">
    <property type="protein sequence ID" value="OXM15827.1"/>
    <property type="molecule type" value="Genomic_DNA"/>
</dbReference>
<organism evidence="2 3">
    <name type="scientific">Paenibacillus herberti</name>
    <dbReference type="NCBI Taxonomy" id="1619309"/>
    <lineage>
        <taxon>Bacteria</taxon>
        <taxon>Bacillati</taxon>
        <taxon>Bacillota</taxon>
        <taxon>Bacilli</taxon>
        <taxon>Bacillales</taxon>
        <taxon>Paenibacillaceae</taxon>
        <taxon>Paenibacillus</taxon>
    </lineage>
</organism>
<dbReference type="Proteomes" id="UP000215145">
    <property type="component" value="Unassembled WGS sequence"/>
</dbReference>
<dbReference type="InterPro" id="IPR009983">
    <property type="entry name" value="UPF0358"/>
</dbReference>
<proteinExistence type="inferred from homology"/>
<dbReference type="OrthoDB" id="2135235at2"/>
<dbReference type="NCBIfam" id="NF010187">
    <property type="entry name" value="PRK13666.1"/>
    <property type="match status" value="1"/>
</dbReference>
<dbReference type="InterPro" id="IPR036270">
    <property type="entry name" value="UPF0358_sf"/>
</dbReference>
<gene>
    <name evidence="2" type="ORF">CGZ75_03670</name>
</gene>
<name>A0A229P133_9BACL</name>
<protein>
    <recommendedName>
        <fullName evidence="1">UPF0358 protein CGZ75_03670</fullName>
    </recommendedName>
</protein>
<accession>A0A229P133</accession>